<dbReference type="EMBL" id="CP003382">
    <property type="protein sequence ID" value="AFZ66558.1"/>
    <property type="molecule type" value="Genomic_DNA"/>
</dbReference>
<dbReference type="KEGG" id="dpd:Deipe_0994"/>
<feature type="region of interest" description="Disordered" evidence="1">
    <location>
        <begin position="1"/>
        <end position="21"/>
    </location>
</feature>
<accession>K9ZY16</accession>
<gene>
    <name evidence="2" type="ordered locus">Deipe_0994</name>
</gene>
<dbReference type="AlphaFoldDB" id="K9ZY16"/>
<sequence length="64" mass="6984">MHALSSHPKATKQSNSQRELKVRGAAGVLKASAETTGTFWQGPDRFCALISLISRPHRVIARRG</sequence>
<reference evidence="3" key="1">
    <citation type="submission" date="2012-03" db="EMBL/GenBank/DDBJ databases">
        <title>Complete sequence of chromosome of Deinococcus peraridilitoris DSM 19664.</title>
        <authorList>
            <person name="Lucas S."/>
            <person name="Copeland A."/>
            <person name="Lapidus A."/>
            <person name="Glavina del Rio T."/>
            <person name="Dalin E."/>
            <person name="Tice H."/>
            <person name="Bruce D."/>
            <person name="Goodwin L."/>
            <person name="Pitluck S."/>
            <person name="Peters L."/>
            <person name="Mikhailova N."/>
            <person name="Lu M."/>
            <person name="Kyrpides N."/>
            <person name="Mavromatis K."/>
            <person name="Ivanova N."/>
            <person name="Brettin T."/>
            <person name="Detter J.C."/>
            <person name="Han C."/>
            <person name="Larimer F."/>
            <person name="Land M."/>
            <person name="Hauser L."/>
            <person name="Markowitz V."/>
            <person name="Cheng J.-F."/>
            <person name="Hugenholtz P."/>
            <person name="Woyke T."/>
            <person name="Wu D."/>
            <person name="Pukall R."/>
            <person name="Steenblock K."/>
            <person name="Brambilla E."/>
            <person name="Klenk H.-P."/>
            <person name="Eisen J.A."/>
        </authorList>
    </citation>
    <scope>NUCLEOTIDE SEQUENCE [LARGE SCALE GENOMIC DNA]</scope>
    <source>
        <strain evidence="3">DSM 19664 / LMG 22246 / CIP 109416 / KR-200</strain>
    </source>
</reference>
<dbReference type="HOGENOM" id="CLU_2860284_0_0_0"/>
<dbReference type="Proteomes" id="UP000010467">
    <property type="component" value="Chromosome"/>
</dbReference>
<name>K9ZY16_DEIPD</name>
<evidence type="ECO:0000256" key="1">
    <source>
        <dbReference type="SAM" id="MobiDB-lite"/>
    </source>
</evidence>
<keyword evidence="3" id="KW-1185">Reference proteome</keyword>
<protein>
    <submittedName>
        <fullName evidence="2">Uncharacterized protein</fullName>
    </submittedName>
</protein>
<dbReference type="STRING" id="937777.Deipe_0994"/>
<evidence type="ECO:0000313" key="3">
    <source>
        <dbReference type="Proteomes" id="UP000010467"/>
    </source>
</evidence>
<organism evidence="2 3">
    <name type="scientific">Deinococcus peraridilitoris (strain DSM 19664 / LMG 22246 / CIP 109416 / KR-200)</name>
    <dbReference type="NCBI Taxonomy" id="937777"/>
    <lineage>
        <taxon>Bacteria</taxon>
        <taxon>Thermotogati</taxon>
        <taxon>Deinococcota</taxon>
        <taxon>Deinococci</taxon>
        <taxon>Deinococcales</taxon>
        <taxon>Deinococcaceae</taxon>
        <taxon>Deinococcus</taxon>
    </lineage>
</organism>
<evidence type="ECO:0000313" key="2">
    <source>
        <dbReference type="EMBL" id="AFZ66558.1"/>
    </source>
</evidence>
<proteinExistence type="predicted"/>